<feature type="chain" id="PRO_5046932454" evidence="2">
    <location>
        <begin position="21"/>
        <end position="168"/>
    </location>
</feature>
<sequence>MKTVLCISLLFLSSLSLLKAECTNGEMKCGSKPTQYEHCSNGQWMTIDCGDGTVCAKQGEQGVICTFPEKSADTNPGTGMDSAKQSKPNDPVPAVESTDISDTDEDRVEGADTDTDTNGNDDKMEVNDGANKDDGKNSAKNDMNGSKKVGSVASETPGMVRKRMMDFS</sequence>
<organism evidence="3 4">
    <name type="scientific">Basidiobolus ranarum</name>
    <dbReference type="NCBI Taxonomy" id="34480"/>
    <lineage>
        <taxon>Eukaryota</taxon>
        <taxon>Fungi</taxon>
        <taxon>Fungi incertae sedis</taxon>
        <taxon>Zoopagomycota</taxon>
        <taxon>Entomophthoromycotina</taxon>
        <taxon>Basidiobolomycetes</taxon>
        <taxon>Basidiobolales</taxon>
        <taxon>Basidiobolaceae</taxon>
        <taxon>Basidiobolus</taxon>
    </lineage>
</organism>
<keyword evidence="4" id="KW-1185">Reference proteome</keyword>
<feature type="region of interest" description="Disordered" evidence="1">
    <location>
        <begin position="67"/>
        <end position="168"/>
    </location>
</feature>
<feature type="compositionally biased region" description="Basic and acidic residues" evidence="1">
    <location>
        <begin position="120"/>
        <end position="139"/>
    </location>
</feature>
<comment type="caution">
    <text evidence="3">The sequence shown here is derived from an EMBL/GenBank/DDBJ whole genome shotgun (WGS) entry which is preliminary data.</text>
</comment>
<gene>
    <name evidence="3" type="ORF">K7432_014210</name>
</gene>
<evidence type="ECO:0000256" key="1">
    <source>
        <dbReference type="SAM" id="MobiDB-lite"/>
    </source>
</evidence>
<proteinExistence type="predicted"/>
<evidence type="ECO:0000313" key="4">
    <source>
        <dbReference type="Proteomes" id="UP001479436"/>
    </source>
</evidence>
<name>A0ABR2WHY3_9FUNG</name>
<feature type="signal peptide" evidence="2">
    <location>
        <begin position="1"/>
        <end position="20"/>
    </location>
</feature>
<evidence type="ECO:0000313" key="3">
    <source>
        <dbReference type="EMBL" id="KAK9761119.1"/>
    </source>
</evidence>
<evidence type="ECO:0000256" key="2">
    <source>
        <dbReference type="SAM" id="SignalP"/>
    </source>
</evidence>
<feature type="compositionally biased region" description="Acidic residues" evidence="1">
    <location>
        <begin position="99"/>
        <end position="115"/>
    </location>
</feature>
<feature type="compositionally biased region" description="Polar residues" evidence="1">
    <location>
        <begin position="73"/>
        <end position="88"/>
    </location>
</feature>
<dbReference type="Proteomes" id="UP001479436">
    <property type="component" value="Unassembled WGS sequence"/>
</dbReference>
<keyword evidence="2" id="KW-0732">Signal</keyword>
<reference evidence="3 4" key="1">
    <citation type="submission" date="2023-04" db="EMBL/GenBank/DDBJ databases">
        <title>Genome of Basidiobolus ranarum AG-B5.</title>
        <authorList>
            <person name="Stajich J.E."/>
            <person name="Carter-House D."/>
            <person name="Gryganskyi A."/>
        </authorList>
    </citation>
    <scope>NUCLEOTIDE SEQUENCE [LARGE SCALE GENOMIC DNA]</scope>
    <source>
        <strain evidence="3 4">AG-B5</strain>
    </source>
</reference>
<protein>
    <submittedName>
        <fullName evidence="3">Uncharacterized protein</fullName>
    </submittedName>
</protein>
<accession>A0ABR2WHY3</accession>
<dbReference type="EMBL" id="JASJQH010001557">
    <property type="protein sequence ID" value="KAK9761119.1"/>
    <property type="molecule type" value="Genomic_DNA"/>
</dbReference>